<dbReference type="Gene3D" id="1.10.150.110">
    <property type="entry name" value="DNA polymerase beta, N-terminal domain-like"/>
    <property type="match status" value="1"/>
</dbReference>
<evidence type="ECO:0000256" key="8">
    <source>
        <dbReference type="ARBA" id="ARBA00023239"/>
    </source>
</evidence>
<keyword evidence="14" id="KW-1185">Reference proteome</keyword>
<feature type="compositionally biased region" description="Low complexity" evidence="11">
    <location>
        <begin position="116"/>
        <end position="135"/>
    </location>
</feature>
<keyword evidence="3 10" id="KW-0808">Transferase</keyword>
<dbReference type="InterPro" id="IPR018944">
    <property type="entry name" value="DNA_pol_lambd_fingers_domain"/>
</dbReference>
<feature type="compositionally biased region" description="Polar residues" evidence="11">
    <location>
        <begin position="136"/>
        <end position="153"/>
    </location>
</feature>
<gene>
    <name evidence="13" type="ORF">KFL_000180140</name>
</gene>
<evidence type="ECO:0000256" key="9">
    <source>
        <dbReference type="ARBA" id="ARBA00049244"/>
    </source>
</evidence>
<dbReference type="STRING" id="105231.A0A1Y1HP31"/>
<dbReference type="GO" id="GO:0046872">
    <property type="term" value="F:metal ion binding"/>
    <property type="evidence" value="ECO:0007669"/>
    <property type="project" value="UniProtKB-UniRule"/>
</dbReference>
<name>A0A1Y1HP31_KLENI</name>
<keyword evidence="8" id="KW-0456">Lyase</keyword>
<dbReference type="GO" id="GO:0006303">
    <property type="term" value="P:double-strand break repair via nonhomologous end joining"/>
    <property type="evidence" value="ECO:0000318"/>
    <property type="project" value="GO_Central"/>
</dbReference>
<dbReference type="PROSITE" id="PS50172">
    <property type="entry name" value="BRCT"/>
    <property type="match status" value="1"/>
</dbReference>
<dbReference type="InterPro" id="IPR002054">
    <property type="entry name" value="DNA-dir_DNA_pol_X"/>
</dbReference>
<dbReference type="PROSITE" id="PS00522">
    <property type="entry name" value="DNA_POLYMERASE_X"/>
    <property type="match status" value="1"/>
</dbReference>
<dbReference type="OMA" id="VEMNIQE"/>
<dbReference type="PANTHER" id="PTHR11276:SF41">
    <property type="entry name" value="DNA POLYMERASE LAMBDA"/>
    <property type="match status" value="1"/>
</dbReference>
<proteinExistence type="inferred from homology"/>
<keyword evidence="5 10" id="KW-0227">DNA damage</keyword>
<dbReference type="Pfam" id="PF14716">
    <property type="entry name" value="HHH_8"/>
    <property type="match status" value="1"/>
</dbReference>
<dbReference type="Gene3D" id="3.30.460.10">
    <property type="entry name" value="Beta Polymerase, domain 2"/>
    <property type="match status" value="1"/>
</dbReference>
<comment type="catalytic activity">
    <reaction evidence="9 10">
        <text>DNA(n) + a 2'-deoxyribonucleoside 5'-triphosphate = DNA(n+1) + diphosphate</text>
        <dbReference type="Rhea" id="RHEA:22508"/>
        <dbReference type="Rhea" id="RHEA-COMP:17339"/>
        <dbReference type="Rhea" id="RHEA-COMP:17340"/>
        <dbReference type="ChEBI" id="CHEBI:33019"/>
        <dbReference type="ChEBI" id="CHEBI:61560"/>
        <dbReference type="ChEBI" id="CHEBI:173112"/>
        <dbReference type="EC" id="2.7.7.7"/>
    </reaction>
</comment>
<dbReference type="InterPro" id="IPR043519">
    <property type="entry name" value="NT_sf"/>
</dbReference>
<evidence type="ECO:0000256" key="1">
    <source>
        <dbReference type="ARBA" id="ARBA00001936"/>
    </source>
</evidence>
<dbReference type="SUPFAM" id="SSF81301">
    <property type="entry name" value="Nucleotidyltransferase"/>
    <property type="match status" value="1"/>
</dbReference>
<reference evidence="13 14" key="1">
    <citation type="journal article" date="2014" name="Nat. Commun.">
        <title>Klebsormidium flaccidum genome reveals primary factors for plant terrestrial adaptation.</title>
        <authorList>
            <person name="Hori K."/>
            <person name="Maruyama F."/>
            <person name="Fujisawa T."/>
            <person name="Togashi T."/>
            <person name="Yamamoto N."/>
            <person name="Seo M."/>
            <person name="Sato S."/>
            <person name="Yamada T."/>
            <person name="Mori H."/>
            <person name="Tajima N."/>
            <person name="Moriyama T."/>
            <person name="Ikeuchi M."/>
            <person name="Watanabe M."/>
            <person name="Wada H."/>
            <person name="Kobayashi K."/>
            <person name="Saito M."/>
            <person name="Masuda T."/>
            <person name="Sasaki-Sekimoto Y."/>
            <person name="Mashiguchi K."/>
            <person name="Awai K."/>
            <person name="Shimojima M."/>
            <person name="Masuda S."/>
            <person name="Iwai M."/>
            <person name="Nobusawa T."/>
            <person name="Narise T."/>
            <person name="Kondo S."/>
            <person name="Saito H."/>
            <person name="Sato R."/>
            <person name="Murakawa M."/>
            <person name="Ihara Y."/>
            <person name="Oshima-Yamada Y."/>
            <person name="Ohtaka K."/>
            <person name="Satoh M."/>
            <person name="Sonobe K."/>
            <person name="Ishii M."/>
            <person name="Ohtani R."/>
            <person name="Kanamori-Sato M."/>
            <person name="Honoki R."/>
            <person name="Miyazaki D."/>
            <person name="Mochizuki H."/>
            <person name="Umetsu J."/>
            <person name="Higashi K."/>
            <person name="Shibata D."/>
            <person name="Kamiya Y."/>
            <person name="Sato N."/>
            <person name="Nakamura Y."/>
            <person name="Tabata S."/>
            <person name="Ida S."/>
            <person name="Kurokawa K."/>
            <person name="Ohta H."/>
        </authorList>
    </citation>
    <scope>NUCLEOTIDE SEQUENCE [LARGE SCALE GENOMIC DNA]</scope>
    <source>
        <strain evidence="13 14">NIES-2285</strain>
    </source>
</reference>
<evidence type="ECO:0000313" key="13">
    <source>
        <dbReference type="EMBL" id="GAQ78731.1"/>
    </source>
</evidence>
<dbReference type="Proteomes" id="UP000054558">
    <property type="component" value="Unassembled WGS sequence"/>
</dbReference>
<dbReference type="GO" id="GO:0003677">
    <property type="term" value="F:DNA binding"/>
    <property type="evidence" value="ECO:0007669"/>
    <property type="project" value="UniProtKB-UniRule"/>
</dbReference>
<dbReference type="InterPro" id="IPR002008">
    <property type="entry name" value="DNA_pol_X_beta-like"/>
</dbReference>
<accession>A0A1Y1HP31</accession>
<comment type="cofactor">
    <cofactor evidence="1">
        <name>Mn(2+)</name>
        <dbReference type="ChEBI" id="CHEBI:29035"/>
    </cofactor>
</comment>
<dbReference type="AlphaFoldDB" id="A0A1Y1HP31"/>
<dbReference type="Gene3D" id="1.10.150.20">
    <property type="entry name" value="5' to 3' exonuclease, C-terminal subdomain"/>
    <property type="match status" value="1"/>
</dbReference>
<keyword evidence="10" id="KW-0539">Nucleus</keyword>
<dbReference type="EMBL" id="DF236967">
    <property type="protein sequence ID" value="GAQ78731.1"/>
    <property type="molecule type" value="Genomic_DNA"/>
</dbReference>
<evidence type="ECO:0000259" key="12">
    <source>
        <dbReference type="PROSITE" id="PS50172"/>
    </source>
</evidence>
<evidence type="ECO:0000256" key="7">
    <source>
        <dbReference type="ARBA" id="ARBA00023204"/>
    </source>
</evidence>
<dbReference type="Gene3D" id="3.30.210.10">
    <property type="entry name" value="DNA polymerase, thumb domain"/>
    <property type="match status" value="1"/>
</dbReference>
<dbReference type="Gene3D" id="3.40.50.10190">
    <property type="entry name" value="BRCT domain"/>
    <property type="match status" value="1"/>
</dbReference>
<evidence type="ECO:0000313" key="14">
    <source>
        <dbReference type="Proteomes" id="UP000054558"/>
    </source>
</evidence>
<dbReference type="SUPFAM" id="SSF47802">
    <property type="entry name" value="DNA polymerase beta, N-terminal domain-like"/>
    <property type="match status" value="1"/>
</dbReference>
<comment type="function">
    <text evidence="10">DNA polymerase that functions in several pathways of DNA repair. Involved in base excision repair (BER) responsible for repair of lesions that give rise to abasic (AP) sites in DNA. Also contributes to DNA double-strand break repair by non-homologous end joining and homologous recombination. Has both template-dependent and template-independent (terminal transferase) DNA polymerase activities. Has also a 5'-deoxyribose-5-phosphate lyase (dRP lyase) activity.</text>
</comment>
<organism evidence="13 14">
    <name type="scientific">Klebsormidium nitens</name>
    <name type="common">Green alga</name>
    <name type="synonym">Ulothrix nitens</name>
    <dbReference type="NCBI Taxonomy" id="105231"/>
    <lineage>
        <taxon>Eukaryota</taxon>
        <taxon>Viridiplantae</taxon>
        <taxon>Streptophyta</taxon>
        <taxon>Klebsormidiophyceae</taxon>
        <taxon>Klebsormidiales</taxon>
        <taxon>Klebsormidiaceae</taxon>
        <taxon>Klebsormidium</taxon>
    </lineage>
</organism>
<feature type="compositionally biased region" description="Gly residues" evidence="11">
    <location>
        <begin position="213"/>
        <end position="229"/>
    </location>
</feature>
<feature type="region of interest" description="Disordered" evidence="11">
    <location>
        <begin position="116"/>
        <end position="176"/>
    </location>
</feature>
<dbReference type="InterPro" id="IPR001357">
    <property type="entry name" value="BRCT_dom"/>
</dbReference>
<feature type="region of interest" description="Disordered" evidence="11">
    <location>
        <begin position="270"/>
        <end position="289"/>
    </location>
</feature>
<dbReference type="SMART" id="SM00483">
    <property type="entry name" value="POLXc"/>
    <property type="match status" value="1"/>
</dbReference>
<evidence type="ECO:0000256" key="6">
    <source>
        <dbReference type="ARBA" id="ARBA00022932"/>
    </source>
</evidence>
<feature type="region of interest" description="Disordered" evidence="11">
    <location>
        <begin position="198"/>
        <end position="234"/>
    </location>
</feature>
<dbReference type="InterPro" id="IPR029398">
    <property type="entry name" value="PolB_thumb"/>
</dbReference>
<dbReference type="Pfam" id="PF14791">
    <property type="entry name" value="DNA_pol_B_thumb"/>
    <property type="match status" value="1"/>
</dbReference>
<sequence length="676" mass="74359">MVRKAQGSPAKALTAPAGHGMFEGVRAVFVEGGILGKRIEIWKKRLIGLGGQVLDPGKRIPREATHILAADAERLIKQYGREQVEESPLFLVSFGWLEESLAQGKLLPPNAYRVFSSSRSGSAGRSPARSRSASPDTAQSRGGNLLESPTASAQPPAPKTPATSAQKRLREAHERAEDLAAEVREDNEQSGAVALVGAEDEGGESSERREGEGGQGFGLQGDWRPGGGDKQLEKWGEVRNDVTKEKEAMGIRPLGSTAEAIGREVMRIEPPRGNATEQPTHSGGGSDEDHEILLRAAKRARIEGADSGKPQGGLERALVEVNEEGFLDLRENQTPAGMANPELNRGLLKVLGELKDIYRDAFGDDRRSFSYYKAISVVENLSFKVTSAEQLKGLPSIGRSLLDVVRDILGTGTTPRLLALKNDPMVRALFEFGSVWGIGPVTARKLYDMGYRKLEELEKEPSLTQAQRTGVKFFYDIQQRIPRHEAAEMEALVQRVATELCPGIEVLCGGSYRRGKATCGDMDMVLTHPDGHSHKGLLPKLVARLKEIDFVTEDLLVGPSHSADDSDHGVDTYFGLCKYPGRELRHRIDFKVYPRDQHAFGLLAWTGNDVLNRRLRLIASAQQLHLNDHGMYPAIYREGDSVHNVSRGSESVPCYTERDIFRTLRVKYLEPKERNL</sequence>
<comment type="subcellular location">
    <subcellularLocation>
        <location evidence="10">Nucleus</location>
    </subcellularLocation>
</comment>
<dbReference type="InterPro" id="IPR037160">
    <property type="entry name" value="DNA_Pol_thumb_sf"/>
</dbReference>
<dbReference type="PANTHER" id="PTHR11276">
    <property type="entry name" value="DNA POLYMERASE TYPE-X FAMILY MEMBER"/>
    <property type="match status" value="1"/>
</dbReference>
<dbReference type="GO" id="GO:0005634">
    <property type="term" value="C:nucleus"/>
    <property type="evidence" value="ECO:0000318"/>
    <property type="project" value="GO_Central"/>
</dbReference>
<protein>
    <recommendedName>
        <fullName evidence="10">DNA polymerase</fullName>
        <ecNumber evidence="10">2.7.7.7</ecNumber>
    </recommendedName>
</protein>
<dbReference type="PRINTS" id="PR00870">
    <property type="entry name" value="DNAPOLXBETA"/>
</dbReference>
<dbReference type="SUPFAM" id="SSF81585">
    <property type="entry name" value="PsbU/PolX domain-like"/>
    <property type="match status" value="1"/>
</dbReference>
<dbReference type="InterPro" id="IPR028207">
    <property type="entry name" value="DNA_pol_B_palm_palm"/>
</dbReference>
<evidence type="ECO:0000256" key="10">
    <source>
        <dbReference type="RuleBase" id="RU366014"/>
    </source>
</evidence>
<dbReference type="InterPro" id="IPR022312">
    <property type="entry name" value="DNA_pol_X"/>
</dbReference>
<dbReference type="SUPFAM" id="SSF52113">
    <property type="entry name" value="BRCT domain"/>
    <property type="match status" value="1"/>
</dbReference>
<evidence type="ECO:0000256" key="4">
    <source>
        <dbReference type="ARBA" id="ARBA00022695"/>
    </source>
</evidence>
<evidence type="ECO:0000256" key="2">
    <source>
        <dbReference type="ARBA" id="ARBA00008323"/>
    </source>
</evidence>
<keyword evidence="6 10" id="KW-0239">DNA-directed DNA polymerase</keyword>
<feature type="domain" description="BRCT" evidence="12">
    <location>
        <begin position="17"/>
        <end position="114"/>
    </location>
</feature>
<dbReference type="Pfam" id="PF10391">
    <property type="entry name" value="DNA_pol_lambd_f"/>
    <property type="match status" value="1"/>
</dbReference>
<dbReference type="EC" id="2.7.7.7" evidence="10"/>
<dbReference type="GO" id="GO:0016829">
    <property type="term" value="F:lyase activity"/>
    <property type="evidence" value="ECO:0007669"/>
    <property type="project" value="UniProtKB-KW"/>
</dbReference>
<dbReference type="InterPro" id="IPR036420">
    <property type="entry name" value="BRCT_dom_sf"/>
</dbReference>
<dbReference type="Pfam" id="PF14792">
    <property type="entry name" value="DNA_pol_B_palm"/>
    <property type="match status" value="1"/>
</dbReference>
<dbReference type="GO" id="GO:0003887">
    <property type="term" value="F:DNA-directed DNA polymerase activity"/>
    <property type="evidence" value="ECO:0000318"/>
    <property type="project" value="GO_Central"/>
</dbReference>
<dbReference type="PRINTS" id="PR00869">
    <property type="entry name" value="DNAPOLX"/>
</dbReference>
<evidence type="ECO:0000256" key="5">
    <source>
        <dbReference type="ARBA" id="ARBA00022763"/>
    </source>
</evidence>
<dbReference type="CDD" id="cd00141">
    <property type="entry name" value="NT_POLXc"/>
    <property type="match status" value="1"/>
</dbReference>
<dbReference type="InterPro" id="IPR027421">
    <property type="entry name" value="DNA_pol_lamdba_lyase_dom_sf"/>
</dbReference>
<dbReference type="InterPro" id="IPR019843">
    <property type="entry name" value="DNA_pol-X_BS"/>
</dbReference>
<dbReference type="OrthoDB" id="205514at2759"/>
<keyword evidence="4 10" id="KW-0548">Nucleotidyltransferase</keyword>
<evidence type="ECO:0000256" key="11">
    <source>
        <dbReference type="SAM" id="MobiDB-lite"/>
    </source>
</evidence>
<comment type="similarity">
    <text evidence="2 10">Belongs to the DNA polymerase type-X family.</text>
</comment>
<dbReference type="FunFam" id="3.30.460.10:FF:000029">
    <property type="entry name" value="DNA polymerase"/>
    <property type="match status" value="1"/>
</dbReference>
<evidence type="ECO:0000256" key="3">
    <source>
        <dbReference type="ARBA" id="ARBA00022679"/>
    </source>
</evidence>
<dbReference type="InterPro" id="IPR010996">
    <property type="entry name" value="HHH_MUS81"/>
</dbReference>
<keyword evidence="7 10" id="KW-0234">DNA repair</keyword>